<name>A0ABM6RUX4_9FIRM</name>
<evidence type="ECO:0000313" key="5">
    <source>
        <dbReference type="Proteomes" id="UP000325292"/>
    </source>
</evidence>
<sequence>MIIRPYQPGDDRALIDVWNRAAPYDGMTEERWRRKVLLDANFNPQGLLVAVQGAQIVGFVLAVVRRLPLYGQDLEPHNGWITAFGVDPHFRRQHIATALFSEAYEFFLRQGRSHVFFASYAPHYFVPGLDAVVYPEAQQFFQREGFRLLYTAAAMDKSLVTFRVDPDVRAVEKRLMEKGYTFQTLSTTTIWPLLRFVEQEFDPDWLRAVREGLSSGVPDSRIMIARGDAGDVAGFAMFGGYDDIGERFGPFGVAKDLRGTGLGKVLLYRTLERMQQAGHHTAWFLWTGEHEPAGHLYRRAGFSVTRRFHVLVKEVKGEKRA</sequence>
<accession>A0ABM6RUX4</accession>
<evidence type="ECO:0000259" key="3">
    <source>
        <dbReference type="PROSITE" id="PS51186"/>
    </source>
</evidence>
<reference evidence="4 5" key="1">
    <citation type="journal article" date="2019" name="Sci. Rep.">
        <title>Sulfobacillus thermotolerans: new insights into resistance and metabolic capacities of acidophilic chemolithotrophs.</title>
        <authorList>
            <person name="Panyushkina A.E."/>
            <person name="Babenko V.V."/>
            <person name="Nikitina A.S."/>
            <person name="Selezneva O.V."/>
            <person name="Tsaplina I.A."/>
            <person name="Letarova M.A."/>
            <person name="Kostryukova E.S."/>
            <person name="Letarov A.V."/>
        </authorList>
    </citation>
    <scope>NUCLEOTIDE SEQUENCE [LARGE SCALE GENOMIC DNA]</scope>
    <source>
        <strain evidence="4 5">Kr1</strain>
    </source>
</reference>
<dbReference type="Proteomes" id="UP000325292">
    <property type="component" value="Chromosome"/>
</dbReference>
<feature type="domain" description="N-acetyltransferase" evidence="3">
    <location>
        <begin position="180"/>
        <end position="321"/>
    </location>
</feature>
<organism evidence="4 5">
    <name type="scientific">Sulfobacillus thermotolerans</name>
    <dbReference type="NCBI Taxonomy" id="338644"/>
    <lineage>
        <taxon>Bacteria</taxon>
        <taxon>Bacillati</taxon>
        <taxon>Bacillota</taxon>
        <taxon>Clostridia</taxon>
        <taxon>Eubacteriales</taxon>
        <taxon>Clostridiales Family XVII. Incertae Sedis</taxon>
        <taxon>Sulfobacillus</taxon>
    </lineage>
</organism>
<protein>
    <recommendedName>
        <fullName evidence="3">N-acetyltransferase domain-containing protein</fullName>
    </recommendedName>
</protein>
<dbReference type="CDD" id="cd04301">
    <property type="entry name" value="NAT_SF"/>
    <property type="match status" value="2"/>
</dbReference>
<dbReference type="Pfam" id="PF00583">
    <property type="entry name" value="Acetyltransf_1"/>
    <property type="match status" value="1"/>
</dbReference>
<dbReference type="InterPro" id="IPR050832">
    <property type="entry name" value="Bact_Acetyltransf"/>
</dbReference>
<dbReference type="Pfam" id="PF13508">
    <property type="entry name" value="Acetyltransf_7"/>
    <property type="match status" value="1"/>
</dbReference>
<dbReference type="InterPro" id="IPR016181">
    <property type="entry name" value="Acyl_CoA_acyltransferase"/>
</dbReference>
<dbReference type="Gene3D" id="3.40.630.30">
    <property type="match status" value="2"/>
</dbReference>
<dbReference type="PANTHER" id="PTHR43877">
    <property type="entry name" value="AMINOALKYLPHOSPHONATE N-ACETYLTRANSFERASE-RELATED-RELATED"/>
    <property type="match status" value="1"/>
</dbReference>
<dbReference type="PROSITE" id="PS51186">
    <property type="entry name" value="GNAT"/>
    <property type="match status" value="2"/>
</dbReference>
<evidence type="ECO:0000313" key="4">
    <source>
        <dbReference type="EMBL" id="AUW95027.1"/>
    </source>
</evidence>
<feature type="domain" description="N-acetyltransferase" evidence="3">
    <location>
        <begin position="1"/>
        <end position="160"/>
    </location>
</feature>
<gene>
    <name evidence="4" type="ORF">BXT84_14565</name>
</gene>
<proteinExistence type="predicted"/>
<keyword evidence="5" id="KW-1185">Reference proteome</keyword>
<dbReference type="EMBL" id="CP019454">
    <property type="protein sequence ID" value="AUW95027.1"/>
    <property type="molecule type" value="Genomic_DNA"/>
</dbReference>
<evidence type="ECO:0000256" key="1">
    <source>
        <dbReference type="ARBA" id="ARBA00022679"/>
    </source>
</evidence>
<evidence type="ECO:0000256" key="2">
    <source>
        <dbReference type="ARBA" id="ARBA00023315"/>
    </source>
</evidence>
<keyword evidence="2" id="KW-0012">Acyltransferase</keyword>
<dbReference type="InterPro" id="IPR000182">
    <property type="entry name" value="GNAT_dom"/>
</dbReference>
<dbReference type="SUPFAM" id="SSF55729">
    <property type="entry name" value="Acyl-CoA N-acyltransferases (Nat)"/>
    <property type="match status" value="2"/>
</dbReference>
<keyword evidence="1" id="KW-0808">Transferase</keyword>